<feature type="region of interest" description="Disordered" evidence="1">
    <location>
        <begin position="113"/>
        <end position="183"/>
    </location>
</feature>
<organism evidence="2 3">
    <name type="scientific">Phanerochaete sordida</name>
    <dbReference type="NCBI Taxonomy" id="48140"/>
    <lineage>
        <taxon>Eukaryota</taxon>
        <taxon>Fungi</taxon>
        <taxon>Dikarya</taxon>
        <taxon>Basidiomycota</taxon>
        <taxon>Agaricomycotina</taxon>
        <taxon>Agaricomycetes</taxon>
        <taxon>Polyporales</taxon>
        <taxon>Phanerochaetaceae</taxon>
        <taxon>Phanerochaete</taxon>
    </lineage>
</organism>
<dbReference type="AlphaFoldDB" id="A0A9P3LL11"/>
<dbReference type="EMBL" id="BPQB01000077">
    <property type="protein sequence ID" value="GJE97812.1"/>
    <property type="molecule type" value="Genomic_DNA"/>
</dbReference>
<feature type="compositionally biased region" description="Low complexity" evidence="1">
    <location>
        <begin position="168"/>
        <end position="183"/>
    </location>
</feature>
<reference evidence="2 3" key="1">
    <citation type="submission" date="2021-08" db="EMBL/GenBank/DDBJ databases">
        <title>Draft Genome Sequence of Phanerochaete sordida strain YK-624.</title>
        <authorList>
            <person name="Mori T."/>
            <person name="Dohra H."/>
            <person name="Suzuki T."/>
            <person name="Kawagishi H."/>
            <person name="Hirai H."/>
        </authorList>
    </citation>
    <scope>NUCLEOTIDE SEQUENCE [LARGE SCALE GENOMIC DNA]</scope>
    <source>
        <strain evidence="2 3">YK-624</strain>
    </source>
</reference>
<comment type="caution">
    <text evidence="2">The sequence shown here is derived from an EMBL/GenBank/DDBJ whole genome shotgun (WGS) entry which is preliminary data.</text>
</comment>
<evidence type="ECO:0000313" key="3">
    <source>
        <dbReference type="Proteomes" id="UP000703269"/>
    </source>
</evidence>
<name>A0A9P3LL11_9APHY</name>
<proteinExistence type="predicted"/>
<evidence type="ECO:0000313" key="2">
    <source>
        <dbReference type="EMBL" id="GJE97812.1"/>
    </source>
</evidence>
<sequence>MIAGGVVALGSRAGRTTSGGIEPALPVATSASMTQASMRKVRAAVRSAGWPARRLQTIDEAPLNIETWHGRIAYQSHEMRRHSARAKSECAHRFTGAEYAGLGCRICRGRCPTGRPIRRSNRSASCPPATPKEERRASRRVSHSASASASRAQYNRAATINLPPLSPASPHASPQATPHTPRT</sequence>
<gene>
    <name evidence="2" type="ORF">PsYK624_140340</name>
</gene>
<keyword evidence="3" id="KW-1185">Reference proteome</keyword>
<dbReference type="Proteomes" id="UP000703269">
    <property type="component" value="Unassembled WGS sequence"/>
</dbReference>
<protein>
    <submittedName>
        <fullName evidence="2">Uncharacterized protein</fullName>
    </submittedName>
</protein>
<feature type="compositionally biased region" description="Low complexity" evidence="1">
    <location>
        <begin position="143"/>
        <end position="158"/>
    </location>
</feature>
<accession>A0A9P3LL11</accession>
<evidence type="ECO:0000256" key="1">
    <source>
        <dbReference type="SAM" id="MobiDB-lite"/>
    </source>
</evidence>